<comment type="caution">
    <text evidence="3">The sequence shown here is derived from an EMBL/GenBank/DDBJ whole genome shotgun (WGS) entry which is preliminary data.</text>
</comment>
<dbReference type="EMBL" id="JBHMBS010000004">
    <property type="protein sequence ID" value="MFB9675937.1"/>
    <property type="molecule type" value="Genomic_DNA"/>
</dbReference>
<dbReference type="SUPFAM" id="SSF141571">
    <property type="entry name" value="Pentapeptide repeat-like"/>
    <property type="match status" value="1"/>
</dbReference>
<feature type="compositionally biased region" description="Basic and acidic residues" evidence="1">
    <location>
        <begin position="442"/>
        <end position="469"/>
    </location>
</feature>
<dbReference type="RefSeq" id="WP_344745329.1">
    <property type="nucleotide sequence ID" value="NZ_BAAAWW010000064.1"/>
</dbReference>
<proteinExistence type="predicted"/>
<organism evidence="3 4">
    <name type="scientific">Streptosporangium vulgare</name>
    <dbReference type="NCBI Taxonomy" id="46190"/>
    <lineage>
        <taxon>Bacteria</taxon>
        <taxon>Bacillati</taxon>
        <taxon>Actinomycetota</taxon>
        <taxon>Actinomycetes</taxon>
        <taxon>Streptosporangiales</taxon>
        <taxon>Streptosporangiaceae</taxon>
        <taxon>Streptosporangium</taxon>
    </lineage>
</organism>
<dbReference type="Proteomes" id="UP001589610">
    <property type="component" value="Unassembled WGS sequence"/>
</dbReference>
<accession>A0ABV5TA22</accession>
<dbReference type="Gene3D" id="2.160.20.80">
    <property type="entry name" value="E3 ubiquitin-protein ligase SopA"/>
    <property type="match status" value="1"/>
</dbReference>
<keyword evidence="2" id="KW-0472">Membrane</keyword>
<feature type="region of interest" description="Disordered" evidence="1">
    <location>
        <begin position="436"/>
        <end position="528"/>
    </location>
</feature>
<keyword evidence="4" id="KW-1185">Reference proteome</keyword>
<evidence type="ECO:0000256" key="2">
    <source>
        <dbReference type="SAM" id="Phobius"/>
    </source>
</evidence>
<feature type="transmembrane region" description="Helical" evidence="2">
    <location>
        <begin position="122"/>
        <end position="140"/>
    </location>
</feature>
<sequence length="528" mass="57309">MRRHPRRGTVGVISLVAAVAVAASVLVTSRAGAQDLAPYVPLPGLLALVAVVLAGVGAGLALASPRRGDRAALRVLSWWWVLAGVVLIVVSMWSATAVFLFLADTAPDASKRVEMRLDAVKTGLTVGAGAVGLVALLLGVRRQWLGERTQAYQEYDAGERRVTELYTKAADQLGHDKAAVRLAGLYALERVAQDNPEHRQTIVDVICAYLRMPPLPASPVETEPAGRDETIDPQELQVRATAQGILRNHLRWSRSEPVRPVMFWPDIDLDLTGAWLVKPGFVDCRMRRARFGGARFEGAARFDRAVFEGVAMFGGAVFTGGAVWGEANYKVGFEGAVFRDEAVFREAVFALRADFREVVFERAVFFNRAVFKDRALFRKTAFAGTTLFGDAVFENEAVFRQALFEGGASFAEAVFTTAPAFWEATVREVPGVRRSWPTGWRESARDDDSDTTRLVREDRENRDRGDSRPGGDGVAHLADEDPEDLEDREDSRSGEPVTDPGVDGFAGPGAGRIQAGGQDAGHARSGGS</sequence>
<dbReference type="Pfam" id="PF13576">
    <property type="entry name" value="Pentapeptide_3"/>
    <property type="match status" value="2"/>
</dbReference>
<feature type="transmembrane region" description="Helical" evidence="2">
    <location>
        <begin position="75"/>
        <end position="102"/>
    </location>
</feature>
<evidence type="ECO:0000313" key="3">
    <source>
        <dbReference type="EMBL" id="MFB9675937.1"/>
    </source>
</evidence>
<evidence type="ECO:0000256" key="1">
    <source>
        <dbReference type="SAM" id="MobiDB-lite"/>
    </source>
</evidence>
<reference evidence="3 4" key="1">
    <citation type="submission" date="2024-09" db="EMBL/GenBank/DDBJ databases">
        <authorList>
            <person name="Sun Q."/>
            <person name="Mori K."/>
        </authorList>
    </citation>
    <scope>NUCLEOTIDE SEQUENCE [LARGE SCALE GENOMIC DNA]</scope>
    <source>
        <strain evidence="3 4">JCM 3028</strain>
    </source>
</reference>
<dbReference type="InterPro" id="IPR001646">
    <property type="entry name" value="5peptide_repeat"/>
</dbReference>
<keyword evidence="2" id="KW-1133">Transmembrane helix</keyword>
<keyword evidence="2" id="KW-0812">Transmembrane</keyword>
<feature type="transmembrane region" description="Helical" evidence="2">
    <location>
        <begin position="43"/>
        <end position="63"/>
    </location>
</feature>
<protein>
    <submittedName>
        <fullName evidence="3">Pentapeptide repeat-containing protein</fullName>
    </submittedName>
</protein>
<name>A0ABV5TA22_9ACTN</name>
<evidence type="ECO:0000313" key="4">
    <source>
        <dbReference type="Proteomes" id="UP001589610"/>
    </source>
</evidence>
<gene>
    <name evidence="3" type="ORF">ACFFRH_10600</name>
</gene>